<evidence type="ECO:0000313" key="2">
    <source>
        <dbReference type="Proteomes" id="UP001295794"/>
    </source>
</evidence>
<gene>
    <name evidence="1" type="ORF">MYCIT1_LOCUS37606</name>
</gene>
<keyword evidence="2" id="KW-1185">Reference proteome</keyword>
<dbReference type="EMBL" id="CAVNYO010000478">
    <property type="protein sequence ID" value="CAK5284396.1"/>
    <property type="molecule type" value="Genomic_DNA"/>
</dbReference>
<name>A0AAD2K930_9AGAR</name>
<proteinExistence type="predicted"/>
<sequence>MSIPGYANLLGHLHNSAAPLPLATLQPALAHYLSKQNPVPTTLVASIISSPYFNVHPISYSTQQSLFTALRHATHLKYRQCIASEETQSFASLPFARSVRSRMRQWSDGVVSGVKGGQPILKLACCGGLLAGLEDLKTAEHLYLRSSNLEDEVVVALAEAMDLYGSTGAEWESEFRPAGDVDTMTLALILASQCLVLVTPNKLKALPLASLAELLTFAVGAAFSPGAFLSSASSSHSEESKVGVSSLTYITIVNIPQKPSGLLSRVNESPLMHSIASLSKLLSLTIGILCEAHPAEGLASSYATLTNLRPISKTVESDWTASQIADKMRSQRPDSESAGALVWKTLKTLLFANIMIADAALSAAVFVPPSAYQAARCEPSDLSLTVLRTLLTYPSPGFTELKKTFYLALDILSKNAPESDRFVRELCVSVRGGIGADVMAKTAFALTCIEQLVAVLSGECIKEDALPILLPYLSDIEHREAYESSHSVILAIFASNAEKRLDPGLIAQLVPFYADCLIKNSNQDQLSTSQLRLAYSSLVQGAGTSDDLALTWYCVQLLLDSVRSPDIGDETLRDRQRLALVSILPSLPLDLLPRALAEIQLVLEDKEIQDERRGGLLNAVFEEITQAVGDAEKDLCLRWWSNLSRPHL</sequence>
<dbReference type="PANTHER" id="PTHR39214:SF1">
    <property type="entry name" value="MICROBODY (PEROXISOME) BIOGENESIS PROTEIN PEROXIN 8 (EUROFUNG)"/>
    <property type="match status" value="1"/>
</dbReference>
<dbReference type="InterPro" id="IPR055334">
    <property type="entry name" value="PEX8-like"/>
</dbReference>
<protein>
    <submittedName>
        <fullName evidence="1">Uncharacterized protein</fullName>
    </submittedName>
</protein>
<reference evidence="1" key="1">
    <citation type="submission" date="2023-11" db="EMBL/GenBank/DDBJ databases">
        <authorList>
            <person name="De Vega J J."/>
            <person name="De Vega J J."/>
        </authorList>
    </citation>
    <scope>NUCLEOTIDE SEQUENCE</scope>
</reference>
<dbReference type="Proteomes" id="UP001295794">
    <property type="component" value="Unassembled WGS sequence"/>
</dbReference>
<dbReference type="AlphaFoldDB" id="A0AAD2K930"/>
<dbReference type="PANTHER" id="PTHR39214">
    <property type="entry name" value="MICROBODY (PEROXISOME) BIOGENESIS PROTEIN PEROXIN 8 (EUROFUNG)"/>
    <property type="match status" value="1"/>
</dbReference>
<evidence type="ECO:0000313" key="1">
    <source>
        <dbReference type="EMBL" id="CAK5284396.1"/>
    </source>
</evidence>
<accession>A0AAD2K930</accession>
<organism evidence="1 2">
    <name type="scientific">Mycena citricolor</name>
    <dbReference type="NCBI Taxonomy" id="2018698"/>
    <lineage>
        <taxon>Eukaryota</taxon>
        <taxon>Fungi</taxon>
        <taxon>Dikarya</taxon>
        <taxon>Basidiomycota</taxon>
        <taxon>Agaricomycotina</taxon>
        <taxon>Agaricomycetes</taxon>
        <taxon>Agaricomycetidae</taxon>
        <taxon>Agaricales</taxon>
        <taxon>Marasmiineae</taxon>
        <taxon>Mycenaceae</taxon>
        <taxon>Mycena</taxon>
    </lineage>
</organism>
<comment type="caution">
    <text evidence="1">The sequence shown here is derived from an EMBL/GenBank/DDBJ whole genome shotgun (WGS) entry which is preliminary data.</text>
</comment>